<protein>
    <submittedName>
        <fullName evidence="9">F-BAR domain-containing protein</fullName>
    </submittedName>
</protein>
<evidence type="ECO:0000256" key="5">
    <source>
        <dbReference type="PROSITE-ProRule" id="PRU01077"/>
    </source>
</evidence>
<evidence type="ECO:0000256" key="3">
    <source>
        <dbReference type="ARBA" id="ARBA00022553"/>
    </source>
</evidence>
<evidence type="ECO:0000256" key="4">
    <source>
        <dbReference type="ARBA" id="ARBA00023212"/>
    </source>
</evidence>
<name>A0A1I8I7Z9_9PLAT</name>
<evidence type="ECO:0000313" key="8">
    <source>
        <dbReference type="Proteomes" id="UP000095280"/>
    </source>
</evidence>
<evidence type="ECO:0000256" key="2">
    <source>
        <dbReference type="ARBA" id="ARBA00022490"/>
    </source>
</evidence>
<accession>A0A1I8I7Z9</accession>
<comment type="subcellular location">
    <subcellularLocation>
        <location evidence="1">Cytoplasm</location>
        <location evidence="1">Cytoskeleton</location>
    </subcellularLocation>
</comment>
<keyword evidence="4" id="KW-0206">Cytoskeleton</keyword>
<dbReference type="InterPro" id="IPR031160">
    <property type="entry name" value="F_BAR_dom"/>
</dbReference>
<feature type="region of interest" description="Disordered" evidence="6">
    <location>
        <begin position="1"/>
        <end position="26"/>
    </location>
</feature>
<dbReference type="SUPFAM" id="SSF103657">
    <property type="entry name" value="BAR/IMD domain-like"/>
    <property type="match status" value="1"/>
</dbReference>
<proteinExistence type="predicted"/>
<organism evidence="8 9">
    <name type="scientific">Macrostomum lignano</name>
    <dbReference type="NCBI Taxonomy" id="282301"/>
    <lineage>
        <taxon>Eukaryota</taxon>
        <taxon>Metazoa</taxon>
        <taxon>Spiralia</taxon>
        <taxon>Lophotrochozoa</taxon>
        <taxon>Platyhelminthes</taxon>
        <taxon>Rhabditophora</taxon>
        <taxon>Macrostomorpha</taxon>
        <taxon>Macrostomida</taxon>
        <taxon>Macrostomidae</taxon>
        <taxon>Macrostomum</taxon>
    </lineage>
</organism>
<dbReference type="PANTHER" id="PTHR23065:SF7">
    <property type="entry name" value="NOSTRIN, ISOFORM H"/>
    <property type="match status" value="1"/>
</dbReference>
<keyword evidence="5" id="KW-0175">Coiled coil</keyword>
<dbReference type="GO" id="GO:0005737">
    <property type="term" value="C:cytoplasm"/>
    <property type="evidence" value="ECO:0007669"/>
    <property type="project" value="TreeGrafter"/>
</dbReference>
<dbReference type="InterPro" id="IPR027267">
    <property type="entry name" value="AH/BAR_dom_sf"/>
</dbReference>
<keyword evidence="8" id="KW-1185">Reference proteome</keyword>
<feature type="domain" description="F-BAR" evidence="7">
    <location>
        <begin position="1"/>
        <end position="187"/>
    </location>
</feature>
<evidence type="ECO:0000256" key="6">
    <source>
        <dbReference type="SAM" id="MobiDB-lite"/>
    </source>
</evidence>
<evidence type="ECO:0000256" key="1">
    <source>
        <dbReference type="ARBA" id="ARBA00004245"/>
    </source>
</evidence>
<dbReference type="AlphaFoldDB" id="A0A1I8I7Z9"/>
<dbReference type="GO" id="GO:0005886">
    <property type="term" value="C:plasma membrane"/>
    <property type="evidence" value="ECO:0007669"/>
    <property type="project" value="TreeGrafter"/>
</dbReference>
<reference evidence="9" key="1">
    <citation type="submission" date="2016-11" db="UniProtKB">
        <authorList>
            <consortium name="WormBaseParasite"/>
        </authorList>
    </citation>
    <scope>IDENTIFICATION</scope>
</reference>
<dbReference type="PANTHER" id="PTHR23065">
    <property type="entry name" value="PROLINE-SERINE-THREONINE PHOSPHATASE INTERACTING PROTEIN 1"/>
    <property type="match status" value="1"/>
</dbReference>
<dbReference type="WBParaSite" id="maker-uti_cns_0010379-snap-gene-0.2-mRNA-1">
    <property type="protein sequence ID" value="maker-uti_cns_0010379-snap-gene-0.2-mRNA-1"/>
    <property type="gene ID" value="maker-uti_cns_0010379-snap-gene-0.2"/>
</dbReference>
<evidence type="ECO:0000259" key="7">
    <source>
        <dbReference type="PROSITE" id="PS51741"/>
    </source>
</evidence>
<feature type="compositionally biased region" description="Basic and acidic residues" evidence="6">
    <location>
        <begin position="9"/>
        <end position="26"/>
    </location>
</feature>
<keyword evidence="3" id="KW-0597">Phosphoprotein</keyword>
<feature type="region of interest" description="Disordered" evidence="6">
    <location>
        <begin position="62"/>
        <end position="95"/>
    </location>
</feature>
<dbReference type="GO" id="GO:0043226">
    <property type="term" value="C:organelle"/>
    <property type="evidence" value="ECO:0007669"/>
    <property type="project" value="UniProtKB-ARBA"/>
</dbReference>
<dbReference type="Gene3D" id="1.20.1270.60">
    <property type="entry name" value="Arfaptin homology (AH) domain/BAR domain"/>
    <property type="match status" value="1"/>
</dbReference>
<evidence type="ECO:0000313" key="9">
    <source>
        <dbReference type="WBParaSite" id="maker-uti_cns_0010379-snap-gene-0.2-mRNA-1"/>
    </source>
</evidence>
<dbReference type="Proteomes" id="UP000095280">
    <property type="component" value="Unplaced"/>
</dbReference>
<dbReference type="PROSITE" id="PS51741">
    <property type="entry name" value="F_BAR"/>
    <property type="match status" value="1"/>
</dbReference>
<keyword evidence="2" id="KW-0963">Cytoplasm</keyword>
<sequence>EFAANLSDEVTKPMRELNESFHKSRKPIEVQVEKSIRTLLEKRAEEATAKKKAYCSAKEAEKAWDSLSDAQIGKKGSGGGGSSNGDAKADKDASKQEKKCRACQASMSKCDKDYYDACLRAELARLDWESTVAKGSEQLQALETDRLRQTHEMLERYQRRVDQLAPAYAQLSGRLHRCLSGADIEADIGTVVEQRGALLQASEQLLFESYAEDLNNPMDRCRRETALRSYTAMICADIEREIKGREGVEKVDS</sequence>